<dbReference type="Proteomes" id="UP000076532">
    <property type="component" value="Unassembled WGS sequence"/>
</dbReference>
<dbReference type="GO" id="GO:0140291">
    <property type="term" value="P:peptidyl-glutamate ADP-deribosylation"/>
    <property type="evidence" value="ECO:0007669"/>
    <property type="project" value="TreeGrafter"/>
</dbReference>
<organism evidence="6 8">
    <name type="scientific">Athelia psychrophila</name>
    <dbReference type="NCBI Taxonomy" id="1759441"/>
    <lineage>
        <taxon>Eukaryota</taxon>
        <taxon>Fungi</taxon>
        <taxon>Dikarya</taxon>
        <taxon>Basidiomycota</taxon>
        <taxon>Agaricomycotina</taxon>
        <taxon>Agaricomycetes</taxon>
        <taxon>Agaricomycetidae</taxon>
        <taxon>Atheliales</taxon>
        <taxon>Atheliaceae</taxon>
        <taxon>Athelia</taxon>
    </lineage>
</organism>
<dbReference type="EMBL" id="KV417707">
    <property type="protein sequence ID" value="KZP09093.1"/>
    <property type="molecule type" value="Genomic_DNA"/>
</dbReference>
<evidence type="ECO:0000256" key="4">
    <source>
        <dbReference type="ARBA" id="ARBA00034427"/>
    </source>
</evidence>
<protein>
    <recommendedName>
        <fullName evidence="3">ADP-ribose 1''-phosphate phosphatase</fullName>
        <ecNumber evidence="2">3.1.3.84</ecNumber>
    </recommendedName>
</protein>
<evidence type="ECO:0000256" key="3">
    <source>
        <dbReference type="ARBA" id="ARBA00019744"/>
    </source>
</evidence>
<evidence type="ECO:0000313" key="8">
    <source>
        <dbReference type="Proteomes" id="UP000076532"/>
    </source>
</evidence>
<dbReference type="InterPro" id="IPR002589">
    <property type="entry name" value="Macro_dom"/>
</dbReference>
<proteinExistence type="inferred from homology"/>
<dbReference type="STRING" id="436010.A0A167UT15"/>
<evidence type="ECO:0000256" key="1">
    <source>
        <dbReference type="ARBA" id="ARBA00006575"/>
    </source>
</evidence>
<comment type="catalytic activity">
    <reaction evidence="4">
        <text>ADP-alpha-D-ribose 1''-phosphate + H2O = ADP-D-ribose + phosphate</text>
        <dbReference type="Rhea" id="RHEA:25029"/>
        <dbReference type="ChEBI" id="CHEBI:15377"/>
        <dbReference type="ChEBI" id="CHEBI:43474"/>
        <dbReference type="ChEBI" id="CHEBI:57967"/>
        <dbReference type="ChEBI" id="CHEBI:58753"/>
        <dbReference type="EC" id="3.1.3.84"/>
    </reaction>
</comment>
<evidence type="ECO:0000313" key="6">
    <source>
        <dbReference type="EMBL" id="KZP04272.1"/>
    </source>
</evidence>
<comment type="similarity">
    <text evidence="1">Belongs to the POA1 family.</text>
</comment>
<reference evidence="6 8" key="1">
    <citation type="journal article" date="2016" name="Mol. Biol. Evol.">
        <title>Comparative Genomics of Early-Diverging Mushroom-Forming Fungi Provides Insights into the Origins of Lignocellulose Decay Capabilities.</title>
        <authorList>
            <person name="Nagy L.G."/>
            <person name="Riley R."/>
            <person name="Tritt A."/>
            <person name="Adam C."/>
            <person name="Daum C."/>
            <person name="Floudas D."/>
            <person name="Sun H."/>
            <person name="Yadav J.S."/>
            <person name="Pangilinan J."/>
            <person name="Larsson K.H."/>
            <person name="Matsuura K."/>
            <person name="Barry K."/>
            <person name="Labutti K."/>
            <person name="Kuo R."/>
            <person name="Ohm R.A."/>
            <person name="Bhattacharya S.S."/>
            <person name="Shirouzu T."/>
            <person name="Yoshinaga Y."/>
            <person name="Martin F.M."/>
            <person name="Grigoriev I.V."/>
            <person name="Hibbett D.S."/>
        </authorList>
    </citation>
    <scope>NUCLEOTIDE SEQUENCE [LARGE SCALE GENOMIC DNA]</scope>
    <source>
        <strain evidence="6 8">CBS 109695</strain>
    </source>
</reference>
<dbReference type="SUPFAM" id="SSF52949">
    <property type="entry name" value="Macro domain-like"/>
    <property type="match status" value="1"/>
</dbReference>
<evidence type="ECO:0000256" key="2">
    <source>
        <dbReference type="ARBA" id="ARBA00012983"/>
    </source>
</evidence>
<accession>A0A167UT15</accession>
<evidence type="ECO:0000259" key="5">
    <source>
        <dbReference type="PROSITE" id="PS51154"/>
    </source>
</evidence>
<dbReference type="Pfam" id="PF01661">
    <property type="entry name" value="Macro"/>
    <property type="match status" value="1"/>
</dbReference>
<dbReference type="PROSITE" id="PS51154">
    <property type="entry name" value="MACRO"/>
    <property type="match status" value="1"/>
</dbReference>
<dbReference type="InterPro" id="IPR050892">
    <property type="entry name" value="ADP-ribose_metab_enzymes"/>
</dbReference>
<keyword evidence="8" id="KW-1185">Reference proteome</keyword>
<dbReference type="OrthoDB" id="2155246at2759"/>
<sequence>MSRSSKLTYVTGDLFAAPPNSILVHACNASATWGAGIAKAFRGKYPAAFEIYKAHCKASSPDGLVGTCLLIRNEGRDAGAGAQGQGQYAQGHDIACLFTSPRRGRGRAGPKKDAPEDILNATTSAVTHLLLQNQEGKALHAWFVASSDLITSVVSLIARSRINSGKFAIPWESTAAVLDGLQVEMVVYDPVEAKP</sequence>
<dbReference type="EMBL" id="KV417940">
    <property type="protein sequence ID" value="KZP04272.1"/>
    <property type="molecule type" value="Genomic_DNA"/>
</dbReference>
<feature type="domain" description="Macro" evidence="5">
    <location>
        <begin position="1"/>
        <end position="195"/>
    </location>
</feature>
<dbReference type="Gene3D" id="3.40.220.10">
    <property type="entry name" value="Leucine Aminopeptidase, subunit E, domain 1"/>
    <property type="match status" value="1"/>
</dbReference>
<dbReference type="AlphaFoldDB" id="A0A167UT15"/>
<dbReference type="PANTHER" id="PTHR12521:SF0">
    <property type="entry name" value="ADP-RIBOSE GLYCOHYDROLASE OARD1"/>
    <property type="match status" value="1"/>
</dbReference>
<gene>
    <name evidence="7" type="ORF">FIBSPDRAFT_1051992</name>
    <name evidence="6" type="ORF">FIBSPDRAFT_1054791</name>
</gene>
<name>A0A167UT15_9AGAM</name>
<evidence type="ECO:0000313" key="7">
    <source>
        <dbReference type="EMBL" id="KZP09093.1"/>
    </source>
</evidence>
<dbReference type="PANTHER" id="PTHR12521">
    <property type="entry name" value="PROTEIN C6ORF130"/>
    <property type="match status" value="1"/>
</dbReference>
<dbReference type="EC" id="3.1.3.84" evidence="2"/>
<dbReference type="InterPro" id="IPR043472">
    <property type="entry name" value="Macro_dom-like"/>
</dbReference>